<dbReference type="FunFam" id="3.30.1440.10:FF:000001">
    <property type="entry name" value="50S ribosomal protein L5"/>
    <property type="match status" value="1"/>
</dbReference>
<dbReference type="InterPro" id="IPR020929">
    <property type="entry name" value="Ribosomal_uL5_CS"/>
</dbReference>
<dbReference type="InterPro" id="IPR020930">
    <property type="entry name" value="Ribosomal_uL5_bac-type"/>
</dbReference>
<comment type="similarity">
    <text evidence="1">Belongs to the universal ribosomal protein uL5 family.</text>
</comment>
<dbReference type="HAMAP" id="MF_01333_B">
    <property type="entry name" value="Ribosomal_uL5_B"/>
    <property type="match status" value="1"/>
</dbReference>
<evidence type="ECO:0000256" key="1">
    <source>
        <dbReference type="ARBA" id="ARBA00008553"/>
    </source>
</evidence>
<keyword evidence="3" id="KW-0687">Ribonucleoprotein</keyword>
<evidence type="ECO:0000256" key="2">
    <source>
        <dbReference type="ARBA" id="ARBA00022980"/>
    </source>
</evidence>
<proteinExistence type="inferred from homology"/>
<dbReference type="InterPro" id="IPR031310">
    <property type="entry name" value="Ribosomal_uL5_N"/>
</dbReference>
<dbReference type="InterPro" id="IPR022803">
    <property type="entry name" value="Ribosomal_uL5_dom_sf"/>
</dbReference>
<dbReference type="InterPro" id="IPR031309">
    <property type="entry name" value="Ribosomal_uL5_C"/>
</dbReference>
<keyword evidence="2" id="KW-0689">Ribosomal protein</keyword>
<feature type="domain" description="Large ribosomal subunit protein uL5 C-terminal" evidence="5">
    <location>
        <begin position="85"/>
        <end position="178"/>
    </location>
</feature>
<sequence length="182" mass="20228">MAARLREKYKNEIAPALAERFKCTNDLAIPHLEKIVVSMGMGSAHEEKGKLEAAQKQLALITGQQPIITKAKKSVSNFKLREGMPVGLKVTLRGNRMYEFLDRLVSLTIPRVRDFRGLSPSSFDGRGNYNMGLIEQTVFPEIDPATVTFTQGMNIALQTTAANDEEARELLGMLGMPFQTNE</sequence>
<dbReference type="AlphaFoldDB" id="A0A0F9UUV9"/>
<dbReference type="PROSITE" id="PS00358">
    <property type="entry name" value="RIBOSOMAL_L5"/>
    <property type="match status" value="1"/>
</dbReference>
<dbReference type="Pfam" id="PF00281">
    <property type="entry name" value="Ribosomal_L5"/>
    <property type="match status" value="1"/>
</dbReference>
<dbReference type="Pfam" id="PF00673">
    <property type="entry name" value="Ribosomal_L5_C"/>
    <property type="match status" value="1"/>
</dbReference>
<reference evidence="6" key="1">
    <citation type="journal article" date="2015" name="Nature">
        <title>Complex archaea that bridge the gap between prokaryotes and eukaryotes.</title>
        <authorList>
            <person name="Spang A."/>
            <person name="Saw J.H."/>
            <person name="Jorgensen S.L."/>
            <person name="Zaremba-Niedzwiedzka K."/>
            <person name="Martijn J."/>
            <person name="Lind A.E."/>
            <person name="van Eijk R."/>
            <person name="Schleper C."/>
            <person name="Guy L."/>
            <person name="Ettema T.J."/>
        </authorList>
    </citation>
    <scope>NUCLEOTIDE SEQUENCE</scope>
</reference>
<evidence type="ECO:0000256" key="3">
    <source>
        <dbReference type="ARBA" id="ARBA00023274"/>
    </source>
</evidence>
<dbReference type="SUPFAM" id="SSF55282">
    <property type="entry name" value="RL5-like"/>
    <property type="match status" value="1"/>
</dbReference>
<gene>
    <name evidence="6" type="ORF">LCGC14_0486480</name>
</gene>
<dbReference type="GO" id="GO:1990904">
    <property type="term" value="C:ribonucleoprotein complex"/>
    <property type="evidence" value="ECO:0007669"/>
    <property type="project" value="UniProtKB-KW"/>
</dbReference>
<organism evidence="6">
    <name type="scientific">marine sediment metagenome</name>
    <dbReference type="NCBI Taxonomy" id="412755"/>
    <lineage>
        <taxon>unclassified sequences</taxon>
        <taxon>metagenomes</taxon>
        <taxon>ecological metagenomes</taxon>
    </lineage>
</organism>
<dbReference type="GO" id="GO:0003735">
    <property type="term" value="F:structural constituent of ribosome"/>
    <property type="evidence" value="ECO:0007669"/>
    <property type="project" value="InterPro"/>
</dbReference>
<dbReference type="Gene3D" id="3.30.1440.10">
    <property type="match status" value="1"/>
</dbReference>
<evidence type="ECO:0000259" key="5">
    <source>
        <dbReference type="Pfam" id="PF00673"/>
    </source>
</evidence>
<protein>
    <recommendedName>
        <fullName evidence="7">50S ribosomal protein L5</fullName>
    </recommendedName>
</protein>
<accession>A0A0F9UUV9</accession>
<dbReference type="GO" id="GO:0005840">
    <property type="term" value="C:ribosome"/>
    <property type="evidence" value="ECO:0007669"/>
    <property type="project" value="UniProtKB-KW"/>
</dbReference>
<evidence type="ECO:0000313" key="6">
    <source>
        <dbReference type="EMBL" id="KKN64951.1"/>
    </source>
</evidence>
<name>A0A0F9UUV9_9ZZZZ</name>
<dbReference type="GO" id="GO:0006412">
    <property type="term" value="P:translation"/>
    <property type="evidence" value="ECO:0007669"/>
    <property type="project" value="InterPro"/>
</dbReference>
<evidence type="ECO:0000259" key="4">
    <source>
        <dbReference type="Pfam" id="PF00281"/>
    </source>
</evidence>
<feature type="domain" description="Large ribosomal subunit protein uL5 N-terminal" evidence="4">
    <location>
        <begin position="26"/>
        <end position="81"/>
    </location>
</feature>
<dbReference type="NCBIfam" id="NF000585">
    <property type="entry name" value="PRK00010.1"/>
    <property type="match status" value="1"/>
</dbReference>
<comment type="caution">
    <text evidence="6">The sequence shown here is derived from an EMBL/GenBank/DDBJ whole genome shotgun (WGS) entry which is preliminary data.</text>
</comment>
<dbReference type="EMBL" id="LAZR01000539">
    <property type="protein sequence ID" value="KKN64951.1"/>
    <property type="molecule type" value="Genomic_DNA"/>
</dbReference>
<dbReference type="PIRSF" id="PIRSF002161">
    <property type="entry name" value="Ribosomal_L5"/>
    <property type="match status" value="1"/>
</dbReference>
<dbReference type="PANTHER" id="PTHR11994">
    <property type="entry name" value="60S RIBOSOMAL PROTEIN L11-RELATED"/>
    <property type="match status" value="1"/>
</dbReference>
<dbReference type="InterPro" id="IPR002132">
    <property type="entry name" value="Ribosomal_uL5"/>
</dbReference>
<evidence type="ECO:0008006" key="7">
    <source>
        <dbReference type="Google" id="ProtNLM"/>
    </source>
</evidence>